<proteinExistence type="inferred from homology"/>
<evidence type="ECO:0000256" key="2">
    <source>
        <dbReference type="ARBA" id="ARBA00022801"/>
    </source>
</evidence>
<feature type="domain" description="CN hydrolase" evidence="3">
    <location>
        <begin position="7"/>
        <end position="253"/>
    </location>
</feature>
<comment type="similarity">
    <text evidence="1">Belongs to the carbon-nitrogen hydrolase superfamily. NIT1/NIT2 family.</text>
</comment>
<dbReference type="InterPro" id="IPR045254">
    <property type="entry name" value="Nit1/2_C-N_Hydrolase"/>
</dbReference>
<dbReference type="SUPFAM" id="SSF56317">
    <property type="entry name" value="Carbon-nitrogen hydrolase"/>
    <property type="match status" value="1"/>
</dbReference>
<dbReference type="GO" id="GO:0016811">
    <property type="term" value="F:hydrolase activity, acting on carbon-nitrogen (but not peptide) bonds, in linear amides"/>
    <property type="evidence" value="ECO:0007669"/>
    <property type="project" value="InterPro"/>
</dbReference>
<reference evidence="5" key="1">
    <citation type="submission" date="2018-07" db="EMBL/GenBank/DDBJ databases">
        <authorList>
            <person name="Safronova V.I."/>
            <person name="Chirak E.R."/>
            <person name="Sazanova A.L."/>
        </authorList>
    </citation>
    <scope>NUCLEOTIDE SEQUENCE [LARGE SCALE GENOMIC DNA]</scope>
    <source>
        <strain evidence="5">RCAM04685</strain>
    </source>
</reference>
<organism evidence="4 5">
    <name type="scientific">Bosea caraganae</name>
    <dbReference type="NCBI Taxonomy" id="2763117"/>
    <lineage>
        <taxon>Bacteria</taxon>
        <taxon>Pseudomonadati</taxon>
        <taxon>Pseudomonadota</taxon>
        <taxon>Alphaproteobacteria</taxon>
        <taxon>Hyphomicrobiales</taxon>
        <taxon>Boseaceae</taxon>
        <taxon>Bosea</taxon>
    </lineage>
</organism>
<dbReference type="PROSITE" id="PS01227">
    <property type="entry name" value="UPF0012"/>
    <property type="match status" value="1"/>
</dbReference>
<comment type="caution">
    <text evidence="4">The sequence shown here is derived from an EMBL/GenBank/DDBJ whole genome shotgun (WGS) entry which is preliminary data.</text>
</comment>
<evidence type="ECO:0000313" key="5">
    <source>
        <dbReference type="Proteomes" id="UP000255207"/>
    </source>
</evidence>
<sequence>MSATTSFKAACIQMRSTQDQAQNRDDAIRMIREAAAAGALFVQTPEMTNLVERSTTRLRAVVDVEDRHIVLAGLREAARDAKIWLHIGSLSVKVGEKVANRGYMIDPEGQIAARYDKVHLFDVDLPNGEKWRESATYTGGESAGVVETPWGLVGMSICYDIRFPYLYRAEAEAGAFMLTAPACFTRQTGEAHWQVLQRARAIENGAFMISAAQAGTHEDGRETYGHSIIVDPWGRVLAEAEAEPGVIMAEIELALVADARQRIPTMQHARPVAVTAYRAEKPRLDAAE</sequence>
<evidence type="ECO:0000313" key="4">
    <source>
        <dbReference type="EMBL" id="RDJ20830.1"/>
    </source>
</evidence>
<protein>
    <submittedName>
        <fullName evidence="4">Carbon-nitrogen hydrolase family protein</fullName>
    </submittedName>
</protein>
<dbReference type="OrthoDB" id="9811121at2"/>
<dbReference type="Gene3D" id="3.60.110.10">
    <property type="entry name" value="Carbon-nitrogen hydrolase"/>
    <property type="match status" value="1"/>
</dbReference>
<dbReference type="Pfam" id="PF00795">
    <property type="entry name" value="CN_hydrolase"/>
    <property type="match status" value="1"/>
</dbReference>
<dbReference type="InterPro" id="IPR001110">
    <property type="entry name" value="UPF0012_CS"/>
</dbReference>
<dbReference type="PROSITE" id="PS50263">
    <property type="entry name" value="CN_HYDROLASE"/>
    <property type="match status" value="1"/>
</dbReference>
<dbReference type="RefSeq" id="WP_114831646.1">
    <property type="nucleotide sequence ID" value="NZ_QQTO01000037.1"/>
</dbReference>
<name>A0A370L0N4_9HYPH</name>
<gene>
    <name evidence="4" type="ORF">DWE98_22980</name>
</gene>
<dbReference type="CDD" id="cd07572">
    <property type="entry name" value="nit"/>
    <property type="match status" value="1"/>
</dbReference>
<keyword evidence="2 4" id="KW-0378">Hydrolase</keyword>
<evidence type="ECO:0000259" key="3">
    <source>
        <dbReference type="PROSITE" id="PS50263"/>
    </source>
</evidence>
<dbReference type="EMBL" id="QQTP01000015">
    <property type="protein sequence ID" value="RDJ20830.1"/>
    <property type="molecule type" value="Genomic_DNA"/>
</dbReference>
<keyword evidence="5" id="KW-1185">Reference proteome</keyword>
<dbReference type="Proteomes" id="UP000255207">
    <property type="component" value="Unassembled WGS sequence"/>
</dbReference>
<dbReference type="InterPro" id="IPR003010">
    <property type="entry name" value="C-N_Hydrolase"/>
</dbReference>
<evidence type="ECO:0000256" key="1">
    <source>
        <dbReference type="ARBA" id="ARBA00010613"/>
    </source>
</evidence>
<dbReference type="PANTHER" id="PTHR23088:SF27">
    <property type="entry name" value="DEAMINATED GLUTATHIONE AMIDASE"/>
    <property type="match status" value="1"/>
</dbReference>
<dbReference type="InterPro" id="IPR036526">
    <property type="entry name" value="C-N_Hydrolase_sf"/>
</dbReference>
<accession>A0A370L0N4</accession>
<dbReference type="AlphaFoldDB" id="A0A370L0N4"/>
<dbReference type="PANTHER" id="PTHR23088">
    <property type="entry name" value="NITRILASE-RELATED"/>
    <property type="match status" value="1"/>
</dbReference>